<keyword evidence="12" id="KW-0472">Membrane</keyword>
<comment type="caution">
    <text evidence="15">The sequence shown here is derived from an EMBL/GenBank/DDBJ whole genome shotgun (WGS) entry which is preliminary data.</text>
</comment>
<keyword evidence="8" id="KW-0492">Microsome</keyword>
<protein>
    <recommendedName>
        <fullName evidence="17">Cytochrome P450</fullName>
    </recommendedName>
</protein>
<dbReference type="PROSITE" id="PS00086">
    <property type="entry name" value="CYTOCHROME_P450"/>
    <property type="match status" value="1"/>
</dbReference>
<dbReference type="PANTHER" id="PTHR24292:SF100">
    <property type="entry name" value="CYTOCHROME P450 6A16, ISOFORM B-RELATED"/>
    <property type="match status" value="1"/>
</dbReference>
<comment type="subcellular location">
    <subcellularLocation>
        <location evidence="3">Endoplasmic reticulum membrane</location>
        <topology evidence="3">Peripheral membrane protein</topology>
    </subcellularLocation>
    <subcellularLocation>
        <location evidence="2">Microsome membrane</location>
        <topology evidence="2">Peripheral membrane protein</topology>
    </subcellularLocation>
</comment>
<evidence type="ECO:0000313" key="16">
    <source>
        <dbReference type="Proteomes" id="UP000801492"/>
    </source>
</evidence>
<dbReference type="PRINTS" id="PR00385">
    <property type="entry name" value="P450"/>
</dbReference>
<keyword evidence="9 14" id="KW-0560">Oxidoreductase</keyword>
<keyword evidence="16" id="KW-1185">Reference proteome</keyword>
<evidence type="ECO:0000256" key="8">
    <source>
        <dbReference type="ARBA" id="ARBA00022848"/>
    </source>
</evidence>
<keyword evidence="6 13" id="KW-0479">Metal-binding</keyword>
<dbReference type="GO" id="GO:0004497">
    <property type="term" value="F:monooxygenase activity"/>
    <property type="evidence" value="ECO:0007669"/>
    <property type="project" value="UniProtKB-KW"/>
</dbReference>
<evidence type="ECO:0000256" key="6">
    <source>
        <dbReference type="ARBA" id="ARBA00022723"/>
    </source>
</evidence>
<dbReference type="GO" id="GO:0016705">
    <property type="term" value="F:oxidoreductase activity, acting on paired donors, with incorporation or reduction of molecular oxygen"/>
    <property type="evidence" value="ECO:0007669"/>
    <property type="project" value="InterPro"/>
</dbReference>
<dbReference type="GO" id="GO:0005506">
    <property type="term" value="F:iron ion binding"/>
    <property type="evidence" value="ECO:0007669"/>
    <property type="project" value="InterPro"/>
</dbReference>
<dbReference type="FunFam" id="1.10.630.10:FF:000042">
    <property type="entry name" value="Cytochrome P450"/>
    <property type="match status" value="1"/>
</dbReference>
<evidence type="ECO:0000256" key="5">
    <source>
        <dbReference type="ARBA" id="ARBA00022617"/>
    </source>
</evidence>
<dbReference type="AlphaFoldDB" id="A0A8K0CM81"/>
<dbReference type="GO" id="GO:0020037">
    <property type="term" value="F:heme binding"/>
    <property type="evidence" value="ECO:0007669"/>
    <property type="project" value="InterPro"/>
</dbReference>
<dbReference type="InterPro" id="IPR050476">
    <property type="entry name" value="Insect_CytP450_Detox"/>
</dbReference>
<evidence type="ECO:0000313" key="15">
    <source>
        <dbReference type="EMBL" id="KAF2887013.1"/>
    </source>
</evidence>
<comment type="similarity">
    <text evidence="4 14">Belongs to the cytochrome P450 family.</text>
</comment>
<evidence type="ECO:0008006" key="17">
    <source>
        <dbReference type="Google" id="ProtNLM"/>
    </source>
</evidence>
<evidence type="ECO:0000256" key="4">
    <source>
        <dbReference type="ARBA" id="ARBA00010617"/>
    </source>
</evidence>
<dbReference type="Gene3D" id="1.10.630.10">
    <property type="entry name" value="Cytochrome P450"/>
    <property type="match status" value="1"/>
</dbReference>
<dbReference type="OrthoDB" id="2789670at2759"/>
<keyword evidence="11 14" id="KW-0503">Monooxygenase</keyword>
<dbReference type="PANTHER" id="PTHR24292">
    <property type="entry name" value="CYTOCHROME P450"/>
    <property type="match status" value="1"/>
</dbReference>
<dbReference type="InterPro" id="IPR002401">
    <property type="entry name" value="Cyt_P450_E_grp-I"/>
</dbReference>
<organism evidence="15 16">
    <name type="scientific">Ignelater luminosus</name>
    <name type="common">Cucubano</name>
    <name type="synonym">Pyrophorus luminosus</name>
    <dbReference type="NCBI Taxonomy" id="2038154"/>
    <lineage>
        <taxon>Eukaryota</taxon>
        <taxon>Metazoa</taxon>
        <taxon>Ecdysozoa</taxon>
        <taxon>Arthropoda</taxon>
        <taxon>Hexapoda</taxon>
        <taxon>Insecta</taxon>
        <taxon>Pterygota</taxon>
        <taxon>Neoptera</taxon>
        <taxon>Endopterygota</taxon>
        <taxon>Coleoptera</taxon>
        <taxon>Polyphaga</taxon>
        <taxon>Elateriformia</taxon>
        <taxon>Elateroidea</taxon>
        <taxon>Elateridae</taxon>
        <taxon>Agrypninae</taxon>
        <taxon>Pyrophorini</taxon>
        <taxon>Ignelater</taxon>
    </lineage>
</organism>
<evidence type="ECO:0000256" key="12">
    <source>
        <dbReference type="ARBA" id="ARBA00023136"/>
    </source>
</evidence>
<dbReference type="CDD" id="cd11056">
    <property type="entry name" value="CYP6-like"/>
    <property type="match status" value="1"/>
</dbReference>
<dbReference type="Proteomes" id="UP000801492">
    <property type="component" value="Unassembled WGS sequence"/>
</dbReference>
<comment type="cofactor">
    <cofactor evidence="1 13">
        <name>heme</name>
        <dbReference type="ChEBI" id="CHEBI:30413"/>
    </cofactor>
</comment>
<evidence type="ECO:0000256" key="2">
    <source>
        <dbReference type="ARBA" id="ARBA00004174"/>
    </source>
</evidence>
<dbReference type="GO" id="GO:0005789">
    <property type="term" value="C:endoplasmic reticulum membrane"/>
    <property type="evidence" value="ECO:0007669"/>
    <property type="project" value="UniProtKB-SubCell"/>
</dbReference>
<dbReference type="Pfam" id="PF00067">
    <property type="entry name" value="p450"/>
    <property type="match status" value="1"/>
</dbReference>
<dbReference type="SUPFAM" id="SSF48264">
    <property type="entry name" value="Cytochrome P450"/>
    <property type="match status" value="1"/>
</dbReference>
<evidence type="ECO:0000256" key="11">
    <source>
        <dbReference type="ARBA" id="ARBA00023033"/>
    </source>
</evidence>
<reference evidence="15" key="1">
    <citation type="submission" date="2019-08" db="EMBL/GenBank/DDBJ databases">
        <title>The genome of the North American firefly Photinus pyralis.</title>
        <authorList>
            <consortium name="Photinus pyralis genome working group"/>
            <person name="Fallon T.R."/>
            <person name="Sander Lower S.E."/>
            <person name="Weng J.-K."/>
        </authorList>
    </citation>
    <scope>NUCLEOTIDE SEQUENCE</scope>
    <source>
        <strain evidence="15">TRF0915ILg1</strain>
        <tissue evidence="15">Whole body</tissue>
    </source>
</reference>
<keyword evidence="7" id="KW-0256">Endoplasmic reticulum</keyword>
<keyword evidence="10 13" id="KW-0408">Iron</keyword>
<evidence type="ECO:0000256" key="7">
    <source>
        <dbReference type="ARBA" id="ARBA00022824"/>
    </source>
</evidence>
<evidence type="ECO:0000256" key="9">
    <source>
        <dbReference type="ARBA" id="ARBA00023002"/>
    </source>
</evidence>
<evidence type="ECO:0000256" key="3">
    <source>
        <dbReference type="ARBA" id="ARBA00004406"/>
    </source>
</evidence>
<evidence type="ECO:0000256" key="14">
    <source>
        <dbReference type="RuleBase" id="RU000461"/>
    </source>
</evidence>
<evidence type="ECO:0000256" key="1">
    <source>
        <dbReference type="ARBA" id="ARBA00001971"/>
    </source>
</evidence>
<dbReference type="PRINTS" id="PR00463">
    <property type="entry name" value="EP450I"/>
</dbReference>
<evidence type="ECO:0000256" key="13">
    <source>
        <dbReference type="PIRSR" id="PIRSR602401-1"/>
    </source>
</evidence>
<proteinExistence type="inferred from homology"/>
<feature type="binding site" description="axial binding residue" evidence="13">
    <location>
        <position position="294"/>
    </location>
    <ligand>
        <name>heme</name>
        <dbReference type="ChEBI" id="CHEBI:30413"/>
    </ligand>
    <ligandPart>
        <name>Fe</name>
        <dbReference type="ChEBI" id="CHEBI:18248"/>
    </ligandPart>
</feature>
<gene>
    <name evidence="15" type="ORF">ILUMI_19160</name>
</gene>
<dbReference type="InterPro" id="IPR036396">
    <property type="entry name" value="Cyt_P450_sf"/>
</dbReference>
<sequence length="349" mass="40391">MKMMFDTLIQCSVQMEKAINQFSMTKQPVDIKDVLACFTTDVIGSCAFGLDCDSFKTPDAEFRKYGKKIFESISKLRAIKNAFIFSYQDLGRKLRLSFFPKDATDFFMKVVRDTVKFRKTNNFVRKDMLQILIDMGNELTLEELAAQAFVFFAAGFETSSTTMSFCLYELAKNPEIQEKVRKEIKEVLGKYQGEITYEGIMEMKYMGQVIDETLRKYPPVAFITRKCVKDYPIPNTNTQIEKGTRVFISILGLHRDLEHYPNPEKFDPERFSNENKNSITPFTYMPFGEGPRLCLGMRFGMMQTKVGLTVLLRDYKFSLNKQTIVPFVMDRYSFILTTEGGIWLNVEKA</sequence>
<accession>A0A8K0CM81</accession>
<evidence type="ECO:0000256" key="10">
    <source>
        <dbReference type="ARBA" id="ARBA00023004"/>
    </source>
</evidence>
<dbReference type="InterPro" id="IPR001128">
    <property type="entry name" value="Cyt_P450"/>
</dbReference>
<keyword evidence="5 13" id="KW-0349">Heme</keyword>
<dbReference type="EMBL" id="VTPC01085546">
    <property type="protein sequence ID" value="KAF2887013.1"/>
    <property type="molecule type" value="Genomic_DNA"/>
</dbReference>
<name>A0A8K0CM81_IGNLU</name>
<dbReference type="InterPro" id="IPR017972">
    <property type="entry name" value="Cyt_P450_CS"/>
</dbReference>